<reference evidence="2" key="1">
    <citation type="journal article" date="2011" name="Genome Biol.">
        <title>The draft genome of the carcinogenic human liver fluke Clonorchis sinensis.</title>
        <authorList>
            <person name="Wang X."/>
            <person name="Chen W."/>
            <person name="Huang Y."/>
            <person name="Sun J."/>
            <person name="Men J."/>
            <person name="Liu H."/>
            <person name="Luo F."/>
            <person name="Guo L."/>
            <person name="Lv X."/>
            <person name="Deng C."/>
            <person name="Zhou C."/>
            <person name="Fan Y."/>
            <person name="Li X."/>
            <person name="Huang L."/>
            <person name="Hu Y."/>
            <person name="Liang C."/>
            <person name="Hu X."/>
            <person name="Xu J."/>
            <person name="Yu X."/>
        </authorList>
    </citation>
    <scope>NUCLEOTIDE SEQUENCE [LARGE SCALE GENOMIC DNA]</scope>
    <source>
        <strain evidence="2">Henan</strain>
    </source>
</reference>
<dbReference type="EMBL" id="DF142972">
    <property type="protein sequence ID" value="GAA49615.1"/>
    <property type="molecule type" value="Genomic_DNA"/>
</dbReference>
<name>G7Y9I0_CLOSI</name>
<gene>
    <name evidence="2" type="ORF">CLF_103295</name>
</gene>
<dbReference type="AlphaFoldDB" id="G7Y9I0"/>
<reference key="2">
    <citation type="submission" date="2011-10" db="EMBL/GenBank/DDBJ databases">
        <title>The genome and transcriptome sequence of Clonorchis sinensis provide insights into the carcinogenic liver fluke.</title>
        <authorList>
            <person name="Wang X."/>
            <person name="Huang Y."/>
            <person name="Chen W."/>
            <person name="Liu H."/>
            <person name="Guo L."/>
            <person name="Chen Y."/>
            <person name="Luo F."/>
            <person name="Zhou W."/>
            <person name="Sun J."/>
            <person name="Mao Q."/>
            <person name="Liang P."/>
            <person name="Zhou C."/>
            <person name="Tian Y."/>
            <person name="Men J."/>
            <person name="Lv X."/>
            <person name="Huang L."/>
            <person name="Zhou J."/>
            <person name="Hu Y."/>
            <person name="Li R."/>
            <person name="Zhang F."/>
            <person name="Lei H."/>
            <person name="Li X."/>
            <person name="Hu X."/>
            <person name="Liang C."/>
            <person name="Xu J."/>
            <person name="Wu Z."/>
            <person name="Yu X."/>
        </authorList>
    </citation>
    <scope>NUCLEOTIDE SEQUENCE</scope>
    <source>
        <strain>Henan</strain>
    </source>
</reference>
<accession>G7Y9I0</accession>
<organism evidence="2 3">
    <name type="scientific">Clonorchis sinensis</name>
    <name type="common">Chinese liver fluke</name>
    <dbReference type="NCBI Taxonomy" id="79923"/>
    <lineage>
        <taxon>Eukaryota</taxon>
        <taxon>Metazoa</taxon>
        <taxon>Spiralia</taxon>
        <taxon>Lophotrochozoa</taxon>
        <taxon>Platyhelminthes</taxon>
        <taxon>Trematoda</taxon>
        <taxon>Digenea</taxon>
        <taxon>Opisthorchiida</taxon>
        <taxon>Opisthorchiata</taxon>
        <taxon>Opisthorchiidae</taxon>
        <taxon>Clonorchis</taxon>
    </lineage>
</organism>
<sequence>MEKRKRKSFVYRVHHNEKTRYRPVVRRYQMLRRTSVETVTTNLTILSLSTKLNTVTVVGLCGIGKHCTRVSQILELISSAYPVAVPGFEPRISDMRGERVTTTPPTHASEFSRLNRRTCPRLSDVTGAPDSSNDDPMSPTKSETRVQGFSLVWTHRNNYARTGERPFKREWFEYELNVVSTRKYAEFVDKCICAQVTWVEPVIDNSCRISFLETKMILQCLAESTSSECSNHVGSCTLRVAGGVSRFRSQKNYYLGLLMLEVQGDRTDQSFQFYVPTDSSTEDSRERNGKGQAATERTIALLLVLCVSSGLHGFPHSLEPPADEATEGYRRLEPKTLAVKTLNVISCKLQLTNHGVVEKLLVKIYRKPACCQCAVDDPFGFMVGVQLQATEVQTNVCIATTFDHHLEIKQDNLFALNENEPCYRESQAAVFGGKCKYIAIFTEQVAADFPTSKLQDQETVFVRHLTNDQSGVRESASVARHPQWVAEVQTVTSRIVRYAITFREFPRHPAKPPNVAALSVKPDFLALHIAKITSTRLKQGRLSATTVLSHCREIKEFQTFSKPHDVAAYWINGSLQLISPSSPTVAEAKLTERDAPE</sequence>
<evidence type="ECO:0000256" key="1">
    <source>
        <dbReference type="SAM" id="MobiDB-lite"/>
    </source>
</evidence>
<feature type="region of interest" description="Disordered" evidence="1">
    <location>
        <begin position="120"/>
        <end position="144"/>
    </location>
</feature>
<evidence type="ECO:0000313" key="3">
    <source>
        <dbReference type="Proteomes" id="UP000008909"/>
    </source>
</evidence>
<feature type="compositionally biased region" description="Polar residues" evidence="1">
    <location>
        <begin position="129"/>
        <end position="144"/>
    </location>
</feature>
<protein>
    <submittedName>
        <fullName evidence="2">Uncharacterized protein</fullName>
    </submittedName>
</protein>
<evidence type="ECO:0000313" key="2">
    <source>
        <dbReference type="EMBL" id="GAA49615.1"/>
    </source>
</evidence>
<dbReference type="Proteomes" id="UP000008909">
    <property type="component" value="Unassembled WGS sequence"/>
</dbReference>
<keyword evidence="3" id="KW-1185">Reference proteome</keyword>
<proteinExistence type="predicted"/>